<accession>A0A438HMS4</accession>
<evidence type="ECO:0000256" key="3">
    <source>
        <dbReference type="ARBA" id="ARBA00022833"/>
    </source>
</evidence>
<dbReference type="InterPro" id="IPR001841">
    <property type="entry name" value="Znf_RING"/>
</dbReference>
<keyword evidence="5" id="KW-0472">Membrane</keyword>
<dbReference type="PROSITE" id="PS50089">
    <property type="entry name" value="ZF_RING_2"/>
    <property type="match status" value="1"/>
</dbReference>
<evidence type="ECO:0000256" key="5">
    <source>
        <dbReference type="SAM" id="Phobius"/>
    </source>
</evidence>
<feature type="transmembrane region" description="Helical" evidence="5">
    <location>
        <begin position="36"/>
        <end position="59"/>
    </location>
</feature>
<reference evidence="7 8" key="1">
    <citation type="journal article" date="2018" name="PLoS Genet.">
        <title>Population sequencing reveals clonal diversity and ancestral inbreeding in the grapevine cultivar Chardonnay.</title>
        <authorList>
            <person name="Roach M.J."/>
            <person name="Johnson D.L."/>
            <person name="Bohlmann J."/>
            <person name="van Vuuren H.J."/>
            <person name="Jones S.J."/>
            <person name="Pretorius I.S."/>
            <person name="Schmidt S.A."/>
            <person name="Borneman A.R."/>
        </authorList>
    </citation>
    <scope>NUCLEOTIDE SEQUENCE [LARGE SCALE GENOMIC DNA]</scope>
    <source>
        <strain evidence="8">cv. Chardonnay</strain>
        <tissue evidence="7">Leaf</tissue>
    </source>
</reference>
<evidence type="ECO:0000313" key="7">
    <source>
        <dbReference type="EMBL" id="RVW85741.1"/>
    </source>
</evidence>
<comment type="caution">
    <text evidence="7">The sequence shown here is derived from an EMBL/GenBank/DDBJ whole genome shotgun (WGS) entry which is preliminary data.</text>
</comment>
<dbReference type="PANTHER" id="PTHR45969">
    <property type="entry name" value="RING ZINC FINGER PROTEIN-RELATED"/>
    <property type="match status" value="1"/>
</dbReference>
<evidence type="ECO:0000256" key="4">
    <source>
        <dbReference type="PROSITE-ProRule" id="PRU00175"/>
    </source>
</evidence>
<gene>
    <name evidence="7" type="primary">Os03g0188200</name>
    <name evidence="7" type="ORF">CK203_033405</name>
</gene>
<dbReference type="EMBL" id="QGNW01000201">
    <property type="protein sequence ID" value="RVW85741.1"/>
    <property type="molecule type" value="Genomic_DNA"/>
</dbReference>
<dbReference type="InterPro" id="IPR013083">
    <property type="entry name" value="Znf_RING/FYVE/PHD"/>
</dbReference>
<organism evidence="7 8">
    <name type="scientific">Vitis vinifera</name>
    <name type="common">Grape</name>
    <dbReference type="NCBI Taxonomy" id="29760"/>
    <lineage>
        <taxon>Eukaryota</taxon>
        <taxon>Viridiplantae</taxon>
        <taxon>Streptophyta</taxon>
        <taxon>Embryophyta</taxon>
        <taxon>Tracheophyta</taxon>
        <taxon>Spermatophyta</taxon>
        <taxon>Magnoliopsida</taxon>
        <taxon>eudicotyledons</taxon>
        <taxon>Gunneridae</taxon>
        <taxon>Pentapetalae</taxon>
        <taxon>rosids</taxon>
        <taxon>Vitales</taxon>
        <taxon>Vitaceae</taxon>
        <taxon>Viteae</taxon>
        <taxon>Vitis</taxon>
    </lineage>
</organism>
<dbReference type="Pfam" id="PF13639">
    <property type="entry name" value="zf-RING_2"/>
    <property type="match status" value="1"/>
</dbReference>
<dbReference type="Proteomes" id="UP000288805">
    <property type="component" value="Unassembled WGS sequence"/>
</dbReference>
<evidence type="ECO:0000256" key="2">
    <source>
        <dbReference type="ARBA" id="ARBA00022771"/>
    </source>
</evidence>
<keyword evidence="3" id="KW-0862">Zinc</keyword>
<protein>
    <submittedName>
        <fullName evidence="7">E3 ubiquitin-protein ligase</fullName>
    </submittedName>
</protein>
<name>A0A438HMS4_VITVI</name>
<keyword evidence="5" id="KW-0812">Transmembrane</keyword>
<dbReference type="SUPFAM" id="SSF57850">
    <property type="entry name" value="RING/U-box"/>
    <property type="match status" value="1"/>
</dbReference>
<evidence type="ECO:0000259" key="6">
    <source>
        <dbReference type="PROSITE" id="PS50089"/>
    </source>
</evidence>
<dbReference type="GO" id="GO:0008270">
    <property type="term" value="F:zinc ion binding"/>
    <property type="evidence" value="ECO:0007669"/>
    <property type="project" value="UniProtKB-KW"/>
</dbReference>
<evidence type="ECO:0000256" key="1">
    <source>
        <dbReference type="ARBA" id="ARBA00022723"/>
    </source>
</evidence>
<evidence type="ECO:0000313" key="8">
    <source>
        <dbReference type="Proteomes" id="UP000288805"/>
    </source>
</evidence>
<dbReference type="Gene3D" id="3.30.40.10">
    <property type="entry name" value="Zinc/RING finger domain, C3HC4 (zinc finger)"/>
    <property type="match status" value="1"/>
</dbReference>
<dbReference type="AlphaFoldDB" id="A0A438HMS4"/>
<keyword evidence="1" id="KW-0479">Metal-binding</keyword>
<proteinExistence type="predicted"/>
<feature type="domain" description="RING-type" evidence="6">
    <location>
        <begin position="88"/>
        <end position="131"/>
    </location>
</feature>
<keyword evidence="5" id="KW-1133">Transmembrane helix</keyword>
<dbReference type="PANTHER" id="PTHR45969:SF81">
    <property type="entry name" value="OS08G0157400 PROTEIN"/>
    <property type="match status" value="1"/>
</dbReference>
<sequence length="139" mass="15224">MDISLEWSQAQMSIEVKTVYDKVHKLPISAEPADQIMGGLAVTSHIGAYVLVPVAVVMARIKKRVPVVEYGSLLERLGTKEEDGDTACSVCLDLIKRSHEIRELPNCCPVFHKDCLDAWVDAGQVTCPLCRSMLLPGSS</sequence>
<keyword evidence="2 4" id="KW-0863">Zinc-finger</keyword>